<dbReference type="InterPro" id="IPR005174">
    <property type="entry name" value="KIB1-4_b-propeller"/>
</dbReference>
<proteinExistence type="predicted"/>
<dbReference type="InterPro" id="IPR036047">
    <property type="entry name" value="F-box-like_dom_sf"/>
</dbReference>
<dbReference type="PANTHER" id="PTHR44586">
    <property type="entry name" value="F-BOX DOMAIN CONTAINING PROTEIN, EXPRESSED"/>
    <property type="match status" value="1"/>
</dbReference>
<sequence>MGEAGNRQRFAPLHRVRPCPMEKPTAAAADWSKLPSDVLTTVLGALEFPDLFRAAAVCAAWRATARALRRLGIYLRPQTPCLLYTTAAAGPNAAELFSLADKKAYRVRLPDPPIGERNIVGSSHGWLVTADARSELHLLNPTTGEQVALPSVATIEQVSPVFDRDGNLERYDLSRHGDEPQPYGVDELRGVLYLKVVLSGDPALGDCTAVVIHNPYRCLSFARVGDDKWHWIPSAPGEPPRYSDCIFADDGALYAMNLLGGIHCYAIEGSGATCNMIFKDNSPFVAYNGYLSKASSGSVLQIWRVARETTSGEQEERHTVGIEIYSYTGLTSTSSRRSDYPGLLPNHVYFTDDDEYWLIDAKDNRRDVGILNLEDSYKISASGLDVTKYVTTVIIWDNCNNTPSFIFVSRGNLPGEKVLTSPFRRWYLQCLLKKDESVIVKMGIQAEMKEATLLSNKLQARVVPD</sequence>
<organism evidence="1">
    <name type="scientific">Aegilops tauschii</name>
    <name type="common">Tausch's goatgrass</name>
    <name type="synonym">Aegilops squarrosa</name>
    <dbReference type="NCBI Taxonomy" id="37682"/>
    <lineage>
        <taxon>Eukaryota</taxon>
        <taxon>Viridiplantae</taxon>
        <taxon>Streptophyta</taxon>
        <taxon>Embryophyta</taxon>
        <taxon>Tracheophyta</taxon>
        <taxon>Spermatophyta</taxon>
        <taxon>Magnoliopsida</taxon>
        <taxon>Liliopsida</taxon>
        <taxon>Poales</taxon>
        <taxon>Poaceae</taxon>
        <taxon>BOP clade</taxon>
        <taxon>Pooideae</taxon>
        <taxon>Triticodae</taxon>
        <taxon>Triticeae</taxon>
        <taxon>Triticinae</taxon>
        <taxon>Aegilops</taxon>
    </lineage>
</organism>
<evidence type="ECO:0000313" key="1">
    <source>
        <dbReference type="EnsemblPlants" id="EMT24717"/>
    </source>
</evidence>
<dbReference type="AlphaFoldDB" id="M8CC77"/>
<dbReference type="Pfam" id="PF12937">
    <property type="entry name" value="F-box-like"/>
    <property type="match status" value="1"/>
</dbReference>
<dbReference type="EnsemblPlants" id="EMT24717">
    <property type="protein sequence ID" value="EMT24717"/>
    <property type="gene ID" value="F775_12687"/>
</dbReference>
<dbReference type="Gene3D" id="1.20.1280.50">
    <property type="match status" value="1"/>
</dbReference>
<dbReference type="SUPFAM" id="SSF81383">
    <property type="entry name" value="F-box domain"/>
    <property type="match status" value="1"/>
</dbReference>
<reference evidence="1" key="1">
    <citation type="submission" date="2015-06" db="UniProtKB">
        <authorList>
            <consortium name="EnsemblPlants"/>
        </authorList>
    </citation>
    <scope>IDENTIFICATION</scope>
</reference>
<dbReference type="PANTHER" id="PTHR44586:SF10">
    <property type="entry name" value="DUF295 DOMAIN-CONTAINING PROTEIN"/>
    <property type="match status" value="1"/>
</dbReference>
<dbReference type="Pfam" id="PF03478">
    <property type="entry name" value="Beta-prop_KIB1-4"/>
    <property type="match status" value="1"/>
</dbReference>
<name>M8CC77_AEGTA</name>
<dbReference type="InterPro" id="IPR001810">
    <property type="entry name" value="F-box_dom"/>
</dbReference>
<dbReference type="PROSITE" id="PS50181">
    <property type="entry name" value="FBOX"/>
    <property type="match status" value="1"/>
</dbReference>
<accession>M8CC77</accession>
<protein>
    <submittedName>
        <fullName evidence="1">Uncharacterized protein</fullName>
    </submittedName>
</protein>